<evidence type="ECO:0000313" key="2">
    <source>
        <dbReference type="Proteomes" id="UP001158049"/>
    </source>
</evidence>
<sequence>MKASRAVRTIEILRGVVEESKGNKQVATAVATIINEISEQARRDPAESSALQAYISKQDVVDFREDLKAVLR</sequence>
<keyword evidence="2" id="KW-1185">Reference proteome</keyword>
<accession>A0ABY1QSV5</accession>
<evidence type="ECO:0000313" key="1">
    <source>
        <dbReference type="EMBL" id="SMP79734.1"/>
    </source>
</evidence>
<dbReference type="EMBL" id="FXUL01000032">
    <property type="protein sequence ID" value="SMP79734.1"/>
    <property type="molecule type" value="Genomic_DNA"/>
</dbReference>
<dbReference type="Proteomes" id="UP001158049">
    <property type="component" value="Unassembled WGS sequence"/>
</dbReference>
<comment type="caution">
    <text evidence="1">The sequence shown here is derived from an EMBL/GenBank/DDBJ whole genome shotgun (WGS) entry which is preliminary data.</text>
</comment>
<protein>
    <submittedName>
        <fullName evidence="1">Uncharacterized protein</fullName>
    </submittedName>
</protein>
<name>A0ABY1QSV5_9BURK</name>
<gene>
    <name evidence="1" type="ORF">SAMN06295970_13247</name>
</gene>
<reference evidence="1 2" key="1">
    <citation type="submission" date="2017-05" db="EMBL/GenBank/DDBJ databases">
        <authorList>
            <person name="Varghese N."/>
            <person name="Submissions S."/>
        </authorList>
    </citation>
    <scope>NUCLEOTIDE SEQUENCE [LARGE SCALE GENOMIC DNA]</scope>
    <source>
        <strain evidence="1 2">DSM 26001</strain>
    </source>
</reference>
<dbReference type="RefSeq" id="WP_283445338.1">
    <property type="nucleotide sequence ID" value="NZ_FXUL01000032.1"/>
</dbReference>
<proteinExistence type="predicted"/>
<organism evidence="1 2">
    <name type="scientific">Noviherbaspirillum suwonense</name>
    <dbReference type="NCBI Taxonomy" id="1224511"/>
    <lineage>
        <taxon>Bacteria</taxon>
        <taxon>Pseudomonadati</taxon>
        <taxon>Pseudomonadota</taxon>
        <taxon>Betaproteobacteria</taxon>
        <taxon>Burkholderiales</taxon>
        <taxon>Oxalobacteraceae</taxon>
        <taxon>Noviherbaspirillum</taxon>
    </lineage>
</organism>